<feature type="region of interest" description="Disordered" evidence="8">
    <location>
        <begin position="1"/>
        <end position="34"/>
    </location>
</feature>
<keyword evidence="12" id="KW-1185">Reference proteome</keyword>
<keyword evidence="5 9" id="KW-1133">Transmembrane helix</keyword>
<dbReference type="PROSITE" id="PS51779">
    <property type="entry name" value="POTRA"/>
    <property type="match status" value="1"/>
</dbReference>
<evidence type="ECO:0000256" key="5">
    <source>
        <dbReference type="ARBA" id="ARBA00022989"/>
    </source>
</evidence>
<feature type="domain" description="POTRA" evidence="10">
    <location>
        <begin position="62"/>
        <end position="135"/>
    </location>
</feature>
<evidence type="ECO:0000256" key="2">
    <source>
        <dbReference type="ARBA" id="ARBA00022475"/>
    </source>
</evidence>
<dbReference type="Proteomes" id="UP000541969">
    <property type="component" value="Unassembled WGS sequence"/>
</dbReference>
<evidence type="ECO:0000256" key="4">
    <source>
        <dbReference type="ARBA" id="ARBA00022692"/>
    </source>
</evidence>
<evidence type="ECO:0000313" key="12">
    <source>
        <dbReference type="Proteomes" id="UP000541969"/>
    </source>
</evidence>
<comment type="caution">
    <text evidence="11">The sequence shown here is derived from an EMBL/GenBank/DDBJ whole genome shotgun (WGS) entry which is preliminary data.</text>
</comment>
<name>A0A853CMJ7_9ACTN</name>
<evidence type="ECO:0000256" key="8">
    <source>
        <dbReference type="SAM" id="MobiDB-lite"/>
    </source>
</evidence>
<comment type="subcellular location">
    <subcellularLocation>
        <location evidence="1">Membrane</location>
    </subcellularLocation>
</comment>
<dbReference type="GO" id="GO:0051301">
    <property type="term" value="P:cell division"/>
    <property type="evidence" value="ECO:0007669"/>
    <property type="project" value="UniProtKB-KW"/>
</dbReference>
<protein>
    <submittedName>
        <fullName evidence="11">Cell division protein FtsQ</fullName>
    </submittedName>
</protein>
<evidence type="ECO:0000256" key="3">
    <source>
        <dbReference type="ARBA" id="ARBA00022618"/>
    </source>
</evidence>
<keyword evidence="4 9" id="KW-0812">Transmembrane</keyword>
<dbReference type="InterPro" id="IPR050487">
    <property type="entry name" value="FtsQ_DivIB"/>
</dbReference>
<keyword evidence="6 9" id="KW-0472">Membrane</keyword>
<gene>
    <name evidence="11" type="ORF">GGQ55_004020</name>
</gene>
<keyword evidence="3 11" id="KW-0132">Cell division</keyword>
<evidence type="ECO:0000259" key="10">
    <source>
        <dbReference type="PROSITE" id="PS51779"/>
    </source>
</evidence>
<accession>A0A853CMJ7</accession>
<dbReference type="RefSeq" id="WP_179719817.1">
    <property type="nucleotide sequence ID" value="NZ_JACBZT010000001.1"/>
</dbReference>
<evidence type="ECO:0000256" key="7">
    <source>
        <dbReference type="ARBA" id="ARBA00023306"/>
    </source>
</evidence>
<feature type="compositionally biased region" description="Basic and acidic residues" evidence="8">
    <location>
        <begin position="8"/>
        <end position="24"/>
    </location>
</feature>
<evidence type="ECO:0000313" key="11">
    <source>
        <dbReference type="EMBL" id="NYJ07742.1"/>
    </source>
</evidence>
<proteinExistence type="predicted"/>
<dbReference type="Gene3D" id="3.10.20.310">
    <property type="entry name" value="membrane protein fhac"/>
    <property type="match status" value="1"/>
</dbReference>
<dbReference type="AlphaFoldDB" id="A0A853CMJ7"/>
<evidence type="ECO:0000256" key="6">
    <source>
        <dbReference type="ARBA" id="ARBA00023136"/>
    </source>
</evidence>
<dbReference type="EMBL" id="JACBZT010000001">
    <property type="protein sequence ID" value="NYJ07742.1"/>
    <property type="molecule type" value="Genomic_DNA"/>
</dbReference>
<dbReference type="PANTHER" id="PTHR37820">
    <property type="entry name" value="CELL DIVISION PROTEIN DIVIB"/>
    <property type="match status" value="1"/>
</dbReference>
<dbReference type="Pfam" id="PF03799">
    <property type="entry name" value="FtsQ_DivIB_C"/>
    <property type="match status" value="1"/>
</dbReference>
<organism evidence="11 12">
    <name type="scientific">Petropleomorpha daqingensis</name>
    <dbReference type="NCBI Taxonomy" id="2026353"/>
    <lineage>
        <taxon>Bacteria</taxon>
        <taxon>Bacillati</taxon>
        <taxon>Actinomycetota</taxon>
        <taxon>Actinomycetes</taxon>
        <taxon>Geodermatophilales</taxon>
        <taxon>Geodermatophilaceae</taxon>
        <taxon>Petropleomorpha</taxon>
    </lineage>
</organism>
<dbReference type="PANTHER" id="PTHR37820:SF1">
    <property type="entry name" value="CELL DIVISION PROTEIN FTSQ"/>
    <property type="match status" value="1"/>
</dbReference>
<sequence length="266" mass="28045">MSRTGTTTRDRAGAPQSVRRERPAPARNRRREHSRRHKRLRLALVVPVVATIAWALWASPLLSVRSVQVDGIQDGGAVSLSADEVRDAAGVRTGTPLLRVDTDAARDRVARLPHISSVQVARGWPSSVVITVTERVPIAVVQSEGQRYLVDDEGVLFDTITGNPPAGVVPLDVRHPAAGDRATEAGLAALASLPRTVRADVVSATATTAEDVTLTLTDGTTVLWGDGADSEAKGRVLTALIAQIAAGTLDPAHTIDVSAPDAVVLR</sequence>
<reference evidence="11 12" key="1">
    <citation type="submission" date="2020-07" db="EMBL/GenBank/DDBJ databases">
        <title>Sequencing the genomes of 1000 actinobacteria strains.</title>
        <authorList>
            <person name="Klenk H.-P."/>
        </authorList>
    </citation>
    <scope>NUCLEOTIDE SEQUENCE [LARGE SCALE GENOMIC DNA]</scope>
    <source>
        <strain evidence="11 12">DSM 104001</strain>
    </source>
</reference>
<dbReference type="Pfam" id="PF08478">
    <property type="entry name" value="POTRA_1"/>
    <property type="match status" value="1"/>
</dbReference>
<evidence type="ECO:0000256" key="1">
    <source>
        <dbReference type="ARBA" id="ARBA00004370"/>
    </source>
</evidence>
<evidence type="ECO:0000256" key="9">
    <source>
        <dbReference type="SAM" id="Phobius"/>
    </source>
</evidence>
<dbReference type="GO" id="GO:0005886">
    <property type="term" value="C:plasma membrane"/>
    <property type="evidence" value="ECO:0007669"/>
    <property type="project" value="TreeGrafter"/>
</dbReference>
<keyword evidence="2" id="KW-1003">Cell membrane</keyword>
<dbReference type="InterPro" id="IPR005548">
    <property type="entry name" value="Cell_div_FtsQ/DivIB_C"/>
</dbReference>
<keyword evidence="7" id="KW-0131">Cell cycle</keyword>
<dbReference type="InterPro" id="IPR013685">
    <property type="entry name" value="POTRA_FtsQ_type"/>
</dbReference>
<dbReference type="InterPro" id="IPR034746">
    <property type="entry name" value="POTRA"/>
</dbReference>
<feature type="transmembrane region" description="Helical" evidence="9">
    <location>
        <begin position="40"/>
        <end position="57"/>
    </location>
</feature>